<dbReference type="PANTHER" id="PTHR11783">
    <property type="entry name" value="SULFOTRANSFERASE SULT"/>
    <property type="match status" value="1"/>
</dbReference>
<protein>
    <recommendedName>
        <fullName evidence="5">Sulfotransferase domain-containing protein</fullName>
    </recommendedName>
</protein>
<dbReference type="InterPro" id="IPR027417">
    <property type="entry name" value="P-loop_NTPase"/>
</dbReference>
<dbReference type="GO" id="GO:0008146">
    <property type="term" value="F:sulfotransferase activity"/>
    <property type="evidence" value="ECO:0007669"/>
    <property type="project" value="InterPro"/>
</dbReference>
<feature type="domain" description="Sulfotransferase" evidence="5">
    <location>
        <begin position="32"/>
        <end position="279"/>
    </location>
</feature>
<reference evidence="7" key="1">
    <citation type="journal article" date="2016" name="Nature">
        <title>Genome evolution in the allotetraploid frog Xenopus laevis.</title>
        <authorList>
            <person name="Session A.M."/>
            <person name="Uno Y."/>
            <person name="Kwon T."/>
            <person name="Chapman J.A."/>
            <person name="Toyoda A."/>
            <person name="Takahashi S."/>
            <person name="Fukui A."/>
            <person name="Hikosaka A."/>
            <person name="Suzuki A."/>
            <person name="Kondo M."/>
            <person name="van Heeringen S.J."/>
            <person name="Quigley I."/>
            <person name="Heinz S."/>
            <person name="Ogino H."/>
            <person name="Ochi H."/>
            <person name="Hellsten U."/>
            <person name="Lyons J.B."/>
            <person name="Simakov O."/>
            <person name="Putnam N."/>
            <person name="Stites J."/>
            <person name="Kuroki Y."/>
            <person name="Tanaka T."/>
            <person name="Michiue T."/>
            <person name="Watanabe M."/>
            <person name="Bogdanovic O."/>
            <person name="Lister R."/>
            <person name="Georgiou G."/>
            <person name="Paranjpe S.S."/>
            <person name="van Kruijsbergen I."/>
            <person name="Shu S."/>
            <person name="Carlson J."/>
            <person name="Kinoshita T."/>
            <person name="Ohta Y."/>
            <person name="Mawaribuchi S."/>
            <person name="Jenkins J."/>
            <person name="Grimwood J."/>
            <person name="Schmutz J."/>
            <person name="Mitros T."/>
            <person name="Mozaffari S.V."/>
            <person name="Suzuki Y."/>
            <person name="Haramoto Y."/>
            <person name="Yamamoto T.S."/>
            <person name="Takagi C."/>
            <person name="Heald R."/>
            <person name="Miller K."/>
            <person name="Haudenschild C."/>
            <person name="Kitzman J."/>
            <person name="Nakayama T."/>
            <person name="Izutsu Y."/>
            <person name="Robert J."/>
            <person name="Fortriede J."/>
            <person name="Burns K."/>
            <person name="Lotay V."/>
            <person name="Karimi K."/>
            <person name="Yasuoka Y."/>
            <person name="Dichmann D.S."/>
            <person name="Flajnik M.F."/>
            <person name="Houston D.W."/>
            <person name="Shendure J."/>
            <person name="DuPasquier L."/>
            <person name="Vize P.D."/>
            <person name="Zorn A.M."/>
            <person name="Ito M."/>
            <person name="Marcotte E.M."/>
            <person name="Wallingford J.B."/>
            <person name="Ito Y."/>
            <person name="Asashima M."/>
            <person name="Ueno N."/>
            <person name="Matsuda Y."/>
            <person name="Veenstra G.J."/>
            <person name="Fujiyama A."/>
            <person name="Harland R.M."/>
            <person name="Taira M."/>
            <person name="Rokhsar D.S."/>
        </authorList>
    </citation>
    <scope>NUCLEOTIDE SEQUENCE [LARGE SCALE GENOMIC DNA]</scope>
    <source>
        <strain evidence="7">J</strain>
    </source>
</reference>
<dbReference type="FunFam" id="3.40.50.300:FF:000433">
    <property type="entry name" value="Estrogen sulfotransferase"/>
    <property type="match status" value="2"/>
</dbReference>
<dbReference type="InterPro" id="IPR000863">
    <property type="entry name" value="Sulfotransferase_dom"/>
</dbReference>
<dbReference type="Proteomes" id="UP000694892">
    <property type="component" value="Chromosome 8L"/>
</dbReference>
<dbReference type="SUPFAM" id="SSF52540">
    <property type="entry name" value="P-loop containing nucleoside triphosphate hydrolases"/>
    <property type="match status" value="2"/>
</dbReference>
<evidence type="ECO:0000256" key="2">
    <source>
        <dbReference type="ARBA" id="ARBA00005771"/>
    </source>
</evidence>
<dbReference type="Pfam" id="PF00685">
    <property type="entry name" value="Sulfotransfer_1"/>
    <property type="match status" value="2"/>
</dbReference>
<evidence type="ECO:0000256" key="1">
    <source>
        <dbReference type="ARBA" id="ARBA00004496"/>
    </source>
</evidence>
<evidence type="ECO:0000313" key="7">
    <source>
        <dbReference type="Proteomes" id="UP000694892"/>
    </source>
</evidence>
<dbReference type="OMA" id="GTNHYGP"/>
<evidence type="ECO:0000256" key="3">
    <source>
        <dbReference type="ARBA" id="ARBA00022490"/>
    </source>
</evidence>
<organism evidence="6 7">
    <name type="scientific">Xenopus laevis</name>
    <name type="common">African clawed frog</name>
    <dbReference type="NCBI Taxonomy" id="8355"/>
    <lineage>
        <taxon>Eukaryota</taxon>
        <taxon>Metazoa</taxon>
        <taxon>Chordata</taxon>
        <taxon>Craniata</taxon>
        <taxon>Vertebrata</taxon>
        <taxon>Euteleostomi</taxon>
        <taxon>Amphibia</taxon>
        <taxon>Batrachia</taxon>
        <taxon>Anura</taxon>
        <taxon>Pipoidea</taxon>
        <taxon>Pipidae</taxon>
        <taxon>Xenopodinae</taxon>
        <taxon>Xenopus</taxon>
        <taxon>Xenopus</taxon>
    </lineage>
</organism>
<comment type="similarity">
    <text evidence="2">Belongs to the sulfotransferase 1 family.</text>
</comment>
<evidence type="ECO:0000256" key="4">
    <source>
        <dbReference type="ARBA" id="ARBA00022679"/>
    </source>
</evidence>
<evidence type="ECO:0000313" key="6">
    <source>
        <dbReference type="EMBL" id="OCT67088.1"/>
    </source>
</evidence>
<dbReference type="GO" id="GO:0005737">
    <property type="term" value="C:cytoplasm"/>
    <property type="evidence" value="ECO:0007669"/>
    <property type="project" value="UniProtKB-SubCell"/>
</dbReference>
<comment type="subcellular location">
    <subcellularLocation>
        <location evidence="1">Cytoplasm</location>
    </subcellularLocation>
</comment>
<gene>
    <name evidence="6" type="ORF">XELAEV_18038370mg</name>
</gene>
<name>A0A974C5W8_XENLA</name>
<keyword evidence="3" id="KW-0963">Cytoplasm</keyword>
<sequence>MTLQLKTINGVPLSEAIASNWDEIWGFQAKPGDILINTYPKSGTTWVQEIIDLIMNDVDEEKCKRAPIYERIPFVDILHLMKPGVEEVNAMPSPRILKSHLAFQLVPPSFWKEKCKVIYVARNAKDTATSFFYFDHMAHLHPTPESWDDYLERFMKGDVGWGSWYDHVKGFWEQKDQHNILYLFYEDLQKNPLVEIRKVMKFLDKDLPEEMLRKIVHLTSFKKMKENPMANYSTFPSDMLKQTDHKFMRKGKVGDWKNQFTVYQNEVFEADYQRQMSGSTLKFHTAKDPKPILQLSELFSGSQMSGKLQSMEGIRIAGVIATNWQQIRTFQARLGDVLIATYPKSGTTWVQEIVDLILNEGNEEICRRSPTHERIPFVELLHLMKPGPEEVNAMPSPRVLKTHLPVQLVPPLFWKYKCKVIYVARNPRDTLTSYFHFDHMVKIHPDPESWEEYLHRFMKGDVGWGSWYDHVKGFWEQKDEHNILYLFFEDIKRNSINEIRKVMRFLDKDLSEEVLEKIAHLSSFNQMMENPMANYSAFPSDVLDQSQYKFMRKGKVGDWKNHFTVQQNEMFEAYYQQQMHGCTMKFRYEIEDEEAAPRTKAFQNM</sequence>
<dbReference type="Gene3D" id="3.40.50.300">
    <property type="entry name" value="P-loop containing nucleotide triphosphate hydrolases"/>
    <property type="match status" value="2"/>
</dbReference>
<dbReference type="EMBL" id="CM004480">
    <property type="protein sequence ID" value="OCT67088.1"/>
    <property type="molecule type" value="Genomic_DNA"/>
</dbReference>
<evidence type="ECO:0000259" key="5">
    <source>
        <dbReference type="Pfam" id="PF00685"/>
    </source>
</evidence>
<dbReference type="AlphaFoldDB" id="A0A974C5W8"/>
<feature type="domain" description="Sulfotransferase" evidence="5">
    <location>
        <begin position="336"/>
        <end position="582"/>
    </location>
</feature>
<keyword evidence="4" id="KW-0808">Transferase</keyword>
<proteinExistence type="inferred from homology"/>
<accession>A0A974C5W8</accession>